<dbReference type="AlphaFoldDB" id="A0A364K1M6"/>
<sequence length="84" mass="9278">MFILLMMSFFSLIIASLHFLMVGNLLLGASLLGSGALISSGTMYFYKKKTFAMKLKKKLKLDFCDCCDLPDCDCCDVPDCGLDC</sequence>
<comment type="caution">
    <text evidence="2">The sequence shown here is derived from an EMBL/GenBank/DDBJ whole genome shotgun (WGS) entry which is preliminary data.</text>
</comment>
<reference evidence="2 3" key="1">
    <citation type="submission" date="2018-06" db="EMBL/GenBank/DDBJ databases">
        <title>Thermoflavimicrobium daqus sp. nov., a thermophilic microbe isolated from Moutai-flavour Daqu.</title>
        <authorList>
            <person name="Wang X."/>
            <person name="Zhou H."/>
        </authorList>
    </citation>
    <scope>NUCLEOTIDE SEQUENCE [LARGE SCALE GENOMIC DNA]</scope>
    <source>
        <strain evidence="2 3">FBKL4.011</strain>
    </source>
</reference>
<gene>
    <name evidence="2" type="ORF">DL897_16185</name>
</gene>
<keyword evidence="3" id="KW-1185">Reference proteome</keyword>
<dbReference type="RefSeq" id="WP_113660166.1">
    <property type="nucleotide sequence ID" value="NZ_KZ845675.1"/>
</dbReference>
<keyword evidence="1" id="KW-0472">Membrane</keyword>
<keyword evidence="1" id="KW-0812">Transmembrane</keyword>
<evidence type="ECO:0000256" key="1">
    <source>
        <dbReference type="SAM" id="Phobius"/>
    </source>
</evidence>
<organism evidence="2 3">
    <name type="scientific">Thermoflavimicrobium daqui</name>
    <dbReference type="NCBI Taxonomy" id="2137476"/>
    <lineage>
        <taxon>Bacteria</taxon>
        <taxon>Bacillati</taxon>
        <taxon>Bacillota</taxon>
        <taxon>Bacilli</taxon>
        <taxon>Bacillales</taxon>
        <taxon>Thermoactinomycetaceae</taxon>
        <taxon>Thermoflavimicrobium</taxon>
    </lineage>
</organism>
<dbReference type="EMBL" id="QJKK01000013">
    <property type="protein sequence ID" value="RAL21493.1"/>
    <property type="molecule type" value="Genomic_DNA"/>
</dbReference>
<feature type="transmembrane region" description="Helical" evidence="1">
    <location>
        <begin position="25"/>
        <end position="46"/>
    </location>
</feature>
<accession>A0A364K1M6</accession>
<evidence type="ECO:0000313" key="2">
    <source>
        <dbReference type="EMBL" id="RAL21493.1"/>
    </source>
</evidence>
<reference evidence="2 3" key="2">
    <citation type="submission" date="2018-06" db="EMBL/GenBank/DDBJ databases">
        <authorList>
            <person name="Zhirakovskaya E."/>
        </authorList>
    </citation>
    <scope>NUCLEOTIDE SEQUENCE [LARGE SCALE GENOMIC DNA]</scope>
    <source>
        <strain evidence="2 3">FBKL4.011</strain>
    </source>
</reference>
<proteinExistence type="predicted"/>
<protein>
    <submittedName>
        <fullName evidence="2">Uncharacterized protein</fullName>
    </submittedName>
</protein>
<evidence type="ECO:0000313" key="3">
    <source>
        <dbReference type="Proteomes" id="UP000251213"/>
    </source>
</evidence>
<name>A0A364K1M6_9BACL</name>
<keyword evidence="1" id="KW-1133">Transmembrane helix</keyword>
<dbReference type="Proteomes" id="UP000251213">
    <property type="component" value="Unassembled WGS sequence"/>
</dbReference>